<reference evidence="1" key="1">
    <citation type="submission" date="2014-11" db="EMBL/GenBank/DDBJ databases">
        <authorList>
            <person name="Amaro Gonzalez C."/>
        </authorList>
    </citation>
    <scope>NUCLEOTIDE SEQUENCE</scope>
</reference>
<proteinExistence type="predicted"/>
<organism evidence="1">
    <name type="scientific">Anguilla anguilla</name>
    <name type="common">European freshwater eel</name>
    <name type="synonym">Muraena anguilla</name>
    <dbReference type="NCBI Taxonomy" id="7936"/>
    <lineage>
        <taxon>Eukaryota</taxon>
        <taxon>Metazoa</taxon>
        <taxon>Chordata</taxon>
        <taxon>Craniata</taxon>
        <taxon>Vertebrata</taxon>
        <taxon>Euteleostomi</taxon>
        <taxon>Actinopterygii</taxon>
        <taxon>Neopterygii</taxon>
        <taxon>Teleostei</taxon>
        <taxon>Anguilliformes</taxon>
        <taxon>Anguillidae</taxon>
        <taxon>Anguilla</taxon>
    </lineage>
</organism>
<name>A0A0E9T2C0_ANGAN</name>
<protein>
    <submittedName>
        <fullName evidence="1">Uncharacterized protein</fullName>
    </submittedName>
</protein>
<accession>A0A0E9T2C0</accession>
<dbReference type="AlphaFoldDB" id="A0A0E9T2C0"/>
<evidence type="ECO:0000313" key="1">
    <source>
        <dbReference type="EMBL" id="JAH47736.1"/>
    </source>
</evidence>
<dbReference type="EMBL" id="GBXM01060841">
    <property type="protein sequence ID" value="JAH47736.1"/>
    <property type="molecule type" value="Transcribed_RNA"/>
</dbReference>
<reference evidence="1" key="2">
    <citation type="journal article" date="2015" name="Fish Shellfish Immunol.">
        <title>Early steps in the European eel (Anguilla anguilla)-Vibrio vulnificus interaction in the gills: Role of the RtxA13 toxin.</title>
        <authorList>
            <person name="Callol A."/>
            <person name="Pajuelo D."/>
            <person name="Ebbesson L."/>
            <person name="Teles M."/>
            <person name="MacKenzie S."/>
            <person name="Amaro C."/>
        </authorList>
    </citation>
    <scope>NUCLEOTIDE SEQUENCE</scope>
</reference>
<sequence length="93" mass="10563">MSAIESEVGEHVHVRRSVTLVTRYIQKVRGQPSVCCSFSNVQCMISFVFPHSYSQLTLWKWLLLKLHKCTLSMEKVTRTNNGFSSLISQTSGV</sequence>